<accession>A0A381V1L5</accession>
<sequence length="121" mass="13784">MDPKIIEERGRSVEALVLARVPEKRRSAAKALPTLKSQIREIAKTDAKESGFLEPAMPIRELAFRLILKNGNKPMPLNDLHWALTEDWAHPTHPMAISVYALKRIMDSDIYYGFQQVTDKS</sequence>
<gene>
    <name evidence="1" type="ORF">METZ01_LOCUS87150</name>
</gene>
<organism evidence="1">
    <name type="scientific">marine metagenome</name>
    <dbReference type="NCBI Taxonomy" id="408172"/>
    <lineage>
        <taxon>unclassified sequences</taxon>
        <taxon>metagenomes</taxon>
        <taxon>ecological metagenomes</taxon>
    </lineage>
</organism>
<dbReference type="AlphaFoldDB" id="A0A381V1L5"/>
<evidence type="ECO:0000313" key="1">
    <source>
        <dbReference type="EMBL" id="SVA34296.1"/>
    </source>
</evidence>
<dbReference type="EMBL" id="UINC01007620">
    <property type="protein sequence ID" value="SVA34296.1"/>
    <property type="molecule type" value="Genomic_DNA"/>
</dbReference>
<proteinExistence type="predicted"/>
<reference evidence="1" key="1">
    <citation type="submission" date="2018-05" db="EMBL/GenBank/DDBJ databases">
        <authorList>
            <person name="Lanie J.A."/>
            <person name="Ng W.-L."/>
            <person name="Kazmierczak K.M."/>
            <person name="Andrzejewski T.M."/>
            <person name="Davidsen T.M."/>
            <person name="Wayne K.J."/>
            <person name="Tettelin H."/>
            <person name="Glass J.I."/>
            <person name="Rusch D."/>
            <person name="Podicherti R."/>
            <person name="Tsui H.-C.T."/>
            <person name="Winkler M.E."/>
        </authorList>
    </citation>
    <scope>NUCLEOTIDE SEQUENCE</scope>
</reference>
<protein>
    <submittedName>
        <fullName evidence="1">Uncharacterized protein</fullName>
    </submittedName>
</protein>
<name>A0A381V1L5_9ZZZZ</name>